<evidence type="ECO:0000256" key="1">
    <source>
        <dbReference type="HAMAP-Rule" id="MF_02093"/>
    </source>
</evidence>
<dbReference type="GO" id="GO:0016121">
    <property type="term" value="P:carotene catabolic process"/>
    <property type="evidence" value="ECO:0007669"/>
    <property type="project" value="UniProtKB-UniRule"/>
</dbReference>
<feature type="binding site" evidence="1">
    <location>
        <position position="259"/>
    </location>
    <ligand>
        <name>Fe cation</name>
        <dbReference type="ChEBI" id="CHEBI:24875"/>
    </ligand>
</feature>
<dbReference type="GO" id="GO:0004497">
    <property type="term" value="F:monooxygenase activity"/>
    <property type="evidence" value="ECO:0007669"/>
    <property type="project" value="UniProtKB-KW"/>
</dbReference>
<keyword evidence="1" id="KW-1003">Cell membrane</keyword>
<feature type="transmembrane region" description="Helical" evidence="1">
    <location>
        <begin position="54"/>
        <end position="76"/>
    </location>
</feature>
<gene>
    <name evidence="2" type="ORF">B2G88_09650</name>
</gene>
<dbReference type="GO" id="GO:0005886">
    <property type="term" value="C:plasma membrane"/>
    <property type="evidence" value="ECO:0007669"/>
    <property type="project" value="UniProtKB-SubCell"/>
</dbReference>
<comment type="function">
    <text evidence="1">Catalyzes the cleavage of beta-carotene at its central double bond (15,15') to yield two molecules of all-trans-retinal.</text>
</comment>
<keyword evidence="2" id="KW-0503">Monooxygenase</keyword>
<feature type="transmembrane region" description="Helical" evidence="1">
    <location>
        <begin position="294"/>
        <end position="312"/>
    </location>
</feature>
<protein>
    <recommendedName>
        <fullName evidence="1">Probable beta-carotene 15,15'-dioxygenase</fullName>
        <ecNumber evidence="1">1.13.11.63</ecNumber>
    </recommendedName>
</protein>
<keyword evidence="1" id="KW-1133">Transmembrane helix</keyword>
<dbReference type="InterPro" id="IPR022270">
    <property type="entry name" value="Blh_diox"/>
</dbReference>
<evidence type="ECO:0000313" key="2">
    <source>
        <dbReference type="EMBL" id="OVE84647.1"/>
    </source>
</evidence>
<comment type="caution">
    <text evidence="2">The sequence shown here is derived from an EMBL/GenBank/DDBJ whole genome shotgun (WGS) entry which is preliminary data.</text>
</comment>
<keyword evidence="1" id="KW-0408">Iron</keyword>
<dbReference type="EMBL" id="MWPH01000002">
    <property type="protein sequence ID" value="OVE84647.1"/>
    <property type="molecule type" value="Genomic_DNA"/>
</dbReference>
<dbReference type="GO" id="GO:0010436">
    <property type="term" value="F:carotenoid dioxygenase activity"/>
    <property type="evidence" value="ECO:0007669"/>
    <property type="project" value="UniProtKB-UniRule"/>
</dbReference>
<dbReference type="HAMAP" id="MF_02093">
    <property type="entry name" value="Beta_carotene_diox"/>
    <property type="match status" value="1"/>
</dbReference>
<dbReference type="OrthoDB" id="330454at2157"/>
<dbReference type="Proteomes" id="UP000196084">
    <property type="component" value="Unassembled WGS sequence"/>
</dbReference>
<dbReference type="AlphaFoldDB" id="A0A202E8T5"/>
<dbReference type="Pfam" id="PF15461">
    <property type="entry name" value="BCD"/>
    <property type="match status" value="1"/>
</dbReference>
<organism evidence="2 3">
    <name type="scientific">Natronolimnobius baerhuensis</name>
    <dbReference type="NCBI Taxonomy" id="253108"/>
    <lineage>
        <taxon>Archaea</taxon>
        <taxon>Methanobacteriati</taxon>
        <taxon>Methanobacteriota</taxon>
        <taxon>Stenosarchaea group</taxon>
        <taxon>Halobacteria</taxon>
        <taxon>Halobacteriales</taxon>
        <taxon>Natrialbaceae</taxon>
        <taxon>Natronolimnobius</taxon>
    </lineage>
</organism>
<proteinExistence type="inferred from homology"/>
<comment type="subcellular location">
    <subcellularLocation>
        <location evidence="1">Cell membrane</location>
        <topology evidence="1">Multi-pass membrane protein</topology>
    </subcellularLocation>
</comment>
<feature type="binding site" evidence="1">
    <location>
        <position position="263"/>
    </location>
    <ligand>
        <name>Fe cation</name>
        <dbReference type="ChEBI" id="CHEBI:24875"/>
    </ligand>
</feature>
<dbReference type="EC" id="1.13.11.63" evidence="1"/>
<feature type="transmembrane region" description="Helical" evidence="1">
    <location>
        <begin position="238"/>
        <end position="258"/>
    </location>
</feature>
<feature type="transmembrane region" description="Helical" evidence="1">
    <location>
        <begin position="26"/>
        <end position="48"/>
    </location>
</feature>
<keyword evidence="1" id="KW-0560">Oxidoreductase</keyword>
<name>A0A202E8T5_9EURY</name>
<comment type="similarity">
    <text evidence="1">Belongs to the Brp/Blh beta-carotene diooxygenase family.</text>
</comment>
<sequence length="353" mass="36720">MADESTGVRSGTPTEPTGSQALAARITVVGGALAIGGGVAVTALTGSLPRSLQLLPLAASILILGVPHGAVDHLVLPRARGERVTRGDLAFVGVLYLVVGSLYAAVWFLAPAVAFTIFIGITLAHWGQGDVYTLVELASASHLETRSMRILTALVRGGLPMLVPLIAFPAEYAFVASALIDLFDPAAAAALDPIFATTTRLAVAVGFGTLVVFTLANGFLVADDRGPWVIDAVETLALLAYFAVVPPLLAIGCYFALWHSLRHVVRAMLLDDHARGAVARRDLPVAFGRFARDAAPLTAGAVLVFVALGFSIPATPATLADVMGIYLVGIAVLTLPHVIVVTLLDLEVGLWSP</sequence>
<feature type="binding site" evidence="1">
    <location>
        <position position="68"/>
    </location>
    <ligand>
        <name>Fe cation</name>
        <dbReference type="ChEBI" id="CHEBI:24875"/>
    </ligand>
</feature>
<reference evidence="2 3" key="1">
    <citation type="submission" date="2017-02" db="EMBL/GenBank/DDBJ databases">
        <title>Natronthermophilus aegyptiacus gen. nov.,sp. nov., an aerobic, extremely halophilic alkalithermophilic archaeon isolated from the athalassohaline Wadi An Natrun, Egypt.</title>
        <authorList>
            <person name="Zhao B."/>
        </authorList>
    </citation>
    <scope>NUCLEOTIDE SEQUENCE [LARGE SCALE GENOMIC DNA]</scope>
    <source>
        <strain evidence="2 3">CGMCC 1.3597</strain>
    </source>
</reference>
<accession>A0A202E8T5</accession>
<comment type="cofactor">
    <cofactor evidence="1">
        <name>Fe(2+)</name>
        <dbReference type="ChEBI" id="CHEBI:29033"/>
    </cofactor>
</comment>
<evidence type="ECO:0000313" key="3">
    <source>
        <dbReference type="Proteomes" id="UP000196084"/>
    </source>
</evidence>
<keyword evidence="1" id="KW-0812">Transmembrane</keyword>
<feature type="transmembrane region" description="Helical" evidence="1">
    <location>
        <begin position="324"/>
        <end position="344"/>
    </location>
</feature>
<keyword evidence="1" id="KW-0223">Dioxygenase</keyword>
<comment type="catalytic activity">
    <reaction evidence="1">
        <text>all-trans-beta-carotene + O2 = 2 all-trans-retinal</text>
        <dbReference type="Rhea" id="RHEA:32887"/>
        <dbReference type="ChEBI" id="CHEBI:15379"/>
        <dbReference type="ChEBI" id="CHEBI:17579"/>
        <dbReference type="ChEBI" id="CHEBI:17898"/>
        <dbReference type="EC" id="1.13.11.63"/>
    </reaction>
</comment>
<feature type="transmembrane region" description="Helical" evidence="1">
    <location>
        <begin position="203"/>
        <end position="222"/>
    </location>
</feature>
<dbReference type="NCBIfam" id="TIGR03753">
    <property type="entry name" value="blh_monoox"/>
    <property type="match status" value="1"/>
</dbReference>
<keyword evidence="1" id="KW-0479">Metal-binding</keyword>
<dbReference type="GO" id="GO:0003834">
    <property type="term" value="F:beta-carotene 15,15'-dioxygenase activity"/>
    <property type="evidence" value="ECO:0007669"/>
    <property type="project" value="UniProtKB-EC"/>
</dbReference>
<feature type="binding site" evidence="1">
    <location>
        <position position="125"/>
    </location>
    <ligand>
        <name>Fe cation</name>
        <dbReference type="ChEBI" id="CHEBI:24875"/>
    </ligand>
</feature>
<keyword evidence="1" id="KW-0472">Membrane</keyword>
<dbReference type="GO" id="GO:0005506">
    <property type="term" value="F:iron ion binding"/>
    <property type="evidence" value="ECO:0007669"/>
    <property type="project" value="UniProtKB-UniRule"/>
</dbReference>
<feature type="transmembrane region" description="Helical" evidence="1">
    <location>
        <begin position="88"/>
        <end position="109"/>
    </location>
</feature>
<keyword evidence="3" id="KW-1185">Reference proteome</keyword>
<dbReference type="RefSeq" id="WP_054863145.1">
    <property type="nucleotide sequence ID" value="NZ_MWPH01000002.1"/>
</dbReference>